<dbReference type="Proteomes" id="UP000274391">
    <property type="component" value="Unassembled WGS sequence"/>
</dbReference>
<comment type="subunit">
    <text evidence="1">Heterotrimer of A, B and C subunits.</text>
</comment>
<keyword evidence="1" id="KW-0436">Ligase</keyword>
<dbReference type="SUPFAM" id="SSF141000">
    <property type="entry name" value="Glu-tRNAGln amidotransferase C subunit"/>
    <property type="match status" value="1"/>
</dbReference>
<name>A0A3P3VVN5_9MICO</name>
<keyword evidence="3" id="KW-1185">Reference proteome</keyword>
<sequence length="99" mass="10735">MSDITAADVKHLAGLARIDLTTDEVARMTEQLVSIQHLIATVQEVATPDVPPASHPLVMHNVTRDDVPGQVLDREAALSGAPDRDETRFRVTAILGEEQ</sequence>
<dbReference type="AlphaFoldDB" id="A0A3P3VVN5"/>
<comment type="caution">
    <text evidence="2">The sequence shown here is derived from an EMBL/GenBank/DDBJ whole genome shotgun (WGS) entry which is preliminary data.</text>
</comment>
<dbReference type="InterPro" id="IPR036113">
    <property type="entry name" value="Asp/Glu-ADT_sf_sub_c"/>
</dbReference>
<dbReference type="NCBIfam" id="TIGR00135">
    <property type="entry name" value="gatC"/>
    <property type="match status" value="1"/>
</dbReference>
<dbReference type="RefSeq" id="WP_124973086.1">
    <property type="nucleotide sequence ID" value="NZ_RQVS01000012.1"/>
</dbReference>
<comment type="similarity">
    <text evidence="1">Belongs to the GatC family.</text>
</comment>
<dbReference type="GO" id="GO:0005524">
    <property type="term" value="F:ATP binding"/>
    <property type="evidence" value="ECO:0007669"/>
    <property type="project" value="UniProtKB-KW"/>
</dbReference>
<dbReference type="PANTHER" id="PTHR15004:SF0">
    <property type="entry name" value="GLUTAMYL-TRNA(GLN) AMIDOTRANSFERASE SUBUNIT C, MITOCHONDRIAL"/>
    <property type="match status" value="1"/>
</dbReference>
<dbReference type="EMBL" id="RQVS01000012">
    <property type="protein sequence ID" value="RRJ86068.1"/>
    <property type="molecule type" value="Genomic_DNA"/>
</dbReference>
<dbReference type="GO" id="GO:0070681">
    <property type="term" value="P:glutaminyl-tRNAGln biosynthesis via transamidation"/>
    <property type="evidence" value="ECO:0007669"/>
    <property type="project" value="TreeGrafter"/>
</dbReference>
<gene>
    <name evidence="1 2" type="primary">gatC</name>
    <name evidence="2" type="ORF">EG850_10115</name>
</gene>
<dbReference type="PANTHER" id="PTHR15004">
    <property type="entry name" value="GLUTAMYL-TRNA(GLN) AMIDOTRANSFERASE SUBUNIT C, MITOCHONDRIAL"/>
    <property type="match status" value="1"/>
</dbReference>
<comment type="function">
    <text evidence="1">Allows the formation of correctly charged Asn-tRNA(Asn) or Gln-tRNA(Gln) through the transamidation of misacylated Asp-tRNA(Asn) or Glu-tRNA(Gln) in organisms which lack either or both of asparaginyl-tRNA or glutaminyl-tRNA synthetases. The reaction takes place in the presence of glutamine and ATP through an activated phospho-Asp-tRNA(Asn) or phospho-Glu-tRNA(Gln).</text>
</comment>
<dbReference type="Pfam" id="PF02686">
    <property type="entry name" value="GatC"/>
    <property type="match status" value="1"/>
</dbReference>
<comment type="catalytic activity">
    <reaction evidence="1">
        <text>L-glutamyl-tRNA(Gln) + L-glutamine + ATP + H2O = L-glutaminyl-tRNA(Gln) + L-glutamate + ADP + phosphate + H(+)</text>
        <dbReference type="Rhea" id="RHEA:17521"/>
        <dbReference type="Rhea" id="RHEA-COMP:9681"/>
        <dbReference type="Rhea" id="RHEA-COMP:9684"/>
        <dbReference type="ChEBI" id="CHEBI:15377"/>
        <dbReference type="ChEBI" id="CHEBI:15378"/>
        <dbReference type="ChEBI" id="CHEBI:29985"/>
        <dbReference type="ChEBI" id="CHEBI:30616"/>
        <dbReference type="ChEBI" id="CHEBI:43474"/>
        <dbReference type="ChEBI" id="CHEBI:58359"/>
        <dbReference type="ChEBI" id="CHEBI:78520"/>
        <dbReference type="ChEBI" id="CHEBI:78521"/>
        <dbReference type="ChEBI" id="CHEBI:456216"/>
    </reaction>
</comment>
<reference evidence="2 3" key="1">
    <citation type="submission" date="2018-11" db="EMBL/GenBank/DDBJ databases">
        <title>YIM 102482-1 draft genome.</title>
        <authorList>
            <person name="Li G."/>
            <person name="Jiang Y."/>
        </authorList>
    </citation>
    <scope>NUCLEOTIDE SEQUENCE [LARGE SCALE GENOMIC DNA]</scope>
    <source>
        <strain evidence="2 3">YIM 102482-1</strain>
    </source>
</reference>
<keyword evidence="2" id="KW-0808">Transferase</keyword>
<accession>A0A3P3VVN5</accession>
<keyword evidence="1" id="KW-0547">Nucleotide-binding</keyword>
<dbReference type="EC" id="6.3.5.-" evidence="1"/>
<keyword evidence="1" id="KW-0067">ATP-binding</keyword>
<dbReference type="GO" id="GO:0006412">
    <property type="term" value="P:translation"/>
    <property type="evidence" value="ECO:0007669"/>
    <property type="project" value="UniProtKB-UniRule"/>
</dbReference>
<keyword evidence="1" id="KW-0648">Protein biosynthesis</keyword>
<dbReference type="GO" id="GO:0050566">
    <property type="term" value="F:asparaginyl-tRNA synthase (glutamine-hydrolyzing) activity"/>
    <property type="evidence" value="ECO:0007669"/>
    <property type="project" value="RHEA"/>
</dbReference>
<evidence type="ECO:0000256" key="1">
    <source>
        <dbReference type="HAMAP-Rule" id="MF_00122"/>
    </source>
</evidence>
<dbReference type="Gene3D" id="1.10.20.60">
    <property type="entry name" value="Glu-tRNAGln amidotransferase C subunit, N-terminal domain"/>
    <property type="match status" value="1"/>
</dbReference>
<evidence type="ECO:0000313" key="3">
    <source>
        <dbReference type="Proteomes" id="UP000274391"/>
    </source>
</evidence>
<dbReference type="OrthoDB" id="5295223at2"/>
<dbReference type="GO" id="GO:0006450">
    <property type="term" value="P:regulation of translational fidelity"/>
    <property type="evidence" value="ECO:0007669"/>
    <property type="project" value="InterPro"/>
</dbReference>
<evidence type="ECO:0000313" key="2">
    <source>
        <dbReference type="EMBL" id="RRJ86068.1"/>
    </source>
</evidence>
<dbReference type="GO" id="GO:0050567">
    <property type="term" value="F:glutaminyl-tRNA synthase (glutamine-hydrolyzing) activity"/>
    <property type="evidence" value="ECO:0007669"/>
    <property type="project" value="UniProtKB-UniRule"/>
</dbReference>
<protein>
    <recommendedName>
        <fullName evidence="1">Aspartyl/glutamyl-tRNA(Asn/Gln) amidotransferase subunit C</fullName>
        <shortName evidence="1">Asp/Glu-ADT subunit C</shortName>
        <ecNumber evidence="1">6.3.5.-</ecNumber>
    </recommendedName>
</protein>
<dbReference type="HAMAP" id="MF_00122">
    <property type="entry name" value="GatC"/>
    <property type="match status" value="1"/>
</dbReference>
<comment type="catalytic activity">
    <reaction evidence="1">
        <text>L-aspartyl-tRNA(Asn) + L-glutamine + ATP + H2O = L-asparaginyl-tRNA(Asn) + L-glutamate + ADP + phosphate + 2 H(+)</text>
        <dbReference type="Rhea" id="RHEA:14513"/>
        <dbReference type="Rhea" id="RHEA-COMP:9674"/>
        <dbReference type="Rhea" id="RHEA-COMP:9677"/>
        <dbReference type="ChEBI" id="CHEBI:15377"/>
        <dbReference type="ChEBI" id="CHEBI:15378"/>
        <dbReference type="ChEBI" id="CHEBI:29985"/>
        <dbReference type="ChEBI" id="CHEBI:30616"/>
        <dbReference type="ChEBI" id="CHEBI:43474"/>
        <dbReference type="ChEBI" id="CHEBI:58359"/>
        <dbReference type="ChEBI" id="CHEBI:78515"/>
        <dbReference type="ChEBI" id="CHEBI:78516"/>
        <dbReference type="ChEBI" id="CHEBI:456216"/>
    </reaction>
</comment>
<proteinExistence type="inferred from homology"/>
<dbReference type="InterPro" id="IPR003837">
    <property type="entry name" value="GatC"/>
</dbReference>
<dbReference type="GO" id="GO:0016740">
    <property type="term" value="F:transferase activity"/>
    <property type="evidence" value="ECO:0007669"/>
    <property type="project" value="UniProtKB-KW"/>
</dbReference>
<organism evidence="2 3">
    <name type="scientific">Gulosibacter macacae</name>
    <dbReference type="NCBI Taxonomy" id="2488791"/>
    <lineage>
        <taxon>Bacteria</taxon>
        <taxon>Bacillati</taxon>
        <taxon>Actinomycetota</taxon>
        <taxon>Actinomycetes</taxon>
        <taxon>Micrococcales</taxon>
        <taxon>Microbacteriaceae</taxon>
        <taxon>Gulosibacter</taxon>
    </lineage>
</organism>